<evidence type="ECO:0000313" key="1">
    <source>
        <dbReference type="EMBL" id="MFB9312646.1"/>
    </source>
</evidence>
<sequence length="288" mass="29896">MSITYSDEKASPAEPAPAAQTIALEILTDEELSVLVPAQGVVVAPVLDAVPVAERDAVRRTAFRGLVARGIVDPPDPAGVAAVLESSAAATGGDVGIDLRVRNDVLSALTLRQSASAVVAVARTTSSAQDFWYAHVVEEVALLEEVGSDGLHRFALGHARDLPALLAAAVVHPEATDGAGDDVELAVAPDSEAPAELLERLGQAYLRADVLVVTRETGAPVERPDLTGLFTGPLGSWSVVSSPGSQRAWARAETVASVTERTAELARIAVEHARTQAGRTTARTEVPS</sequence>
<dbReference type="Proteomes" id="UP001589750">
    <property type="component" value="Unassembled WGS sequence"/>
</dbReference>
<organism evidence="1 2">
    <name type="scientific">Nocardioides plantarum</name>
    <dbReference type="NCBI Taxonomy" id="29299"/>
    <lineage>
        <taxon>Bacteria</taxon>
        <taxon>Bacillati</taxon>
        <taxon>Actinomycetota</taxon>
        <taxon>Actinomycetes</taxon>
        <taxon>Propionibacteriales</taxon>
        <taxon>Nocardioidaceae</taxon>
        <taxon>Nocardioides</taxon>
    </lineage>
</organism>
<gene>
    <name evidence="1" type="ORF">ACFFRI_06280</name>
</gene>
<keyword evidence="2" id="KW-1185">Reference proteome</keyword>
<dbReference type="RefSeq" id="WP_140008177.1">
    <property type="nucleotide sequence ID" value="NZ_JBHMDG010000008.1"/>
</dbReference>
<evidence type="ECO:0000313" key="2">
    <source>
        <dbReference type="Proteomes" id="UP001589750"/>
    </source>
</evidence>
<comment type="caution">
    <text evidence="1">The sequence shown here is derived from an EMBL/GenBank/DDBJ whole genome shotgun (WGS) entry which is preliminary data.</text>
</comment>
<name>A0ABV5K7C1_9ACTN</name>
<reference evidence="1 2" key="1">
    <citation type="submission" date="2024-09" db="EMBL/GenBank/DDBJ databases">
        <authorList>
            <person name="Sun Q."/>
            <person name="Mori K."/>
        </authorList>
    </citation>
    <scope>NUCLEOTIDE SEQUENCE [LARGE SCALE GENOMIC DNA]</scope>
    <source>
        <strain evidence="1 2">JCM 9626</strain>
    </source>
</reference>
<protein>
    <recommendedName>
        <fullName evidence="3">EspG family protein</fullName>
    </recommendedName>
</protein>
<evidence type="ECO:0008006" key="3">
    <source>
        <dbReference type="Google" id="ProtNLM"/>
    </source>
</evidence>
<proteinExistence type="predicted"/>
<accession>A0ABV5K7C1</accession>
<dbReference type="EMBL" id="JBHMDG010000008">
    <property type="protein sequence ID" value="MFB9312646.1"/>
    <property type="molecule type" value="Genomic_DNA"/>
</dbReference>